<evidence type="ECO:0000256" key="1">
    <source>
        <dbReference type="SAM" id="MobiDB-lite"/>
    </source>
</evidence>
<dbReference type="EMBL" id="KQ414741">
    <property type="protein sequence ID" value="KOC61955.1"/>
    <property type="molecule type" value="Genomic_DNA"/>
</dbReference>
<evidence type="ECO:0000313" key="2">
    <source>
        <dbReference type="EMBL" id="KOC61955.1"/>
    </source>
</evidence>
<dbReference type="AlphaFoldDB" id="A0A0L7QTK4"/>
<feature type="compositionally biased region" description="Basic and acidic residues" evidence="1">
    <location>
        <begin position="90"/>
        <end position="101"/>
    </location>
</feature>
<protein>
    <submittedName>
        <fullName evidence="2">Uncharacterized protein</fullName>
    </submittedName>
</protein>
<feature type="compositionally biased region" description="Polar residues" evidence="1">
    <location>
        <begin position="139"/>
        <end position="157"/>
    </location>
</feature>
<keyword evidence="3" id="KW-1185">Reference proteome</keyword>
<name>A0A0L7QTK4_9HYME</name>
<proteinExistence type="predicted"/>
<evidence type="ECO:0000313" key="3">
    <source>
        <dbReference type="Proteomes" id="UP000053825"/>
    </source>
</evidence>
<dbReference type="OrthoDB" id="7617178at2759"/>
<sequence length="388" mass="44901">MANKTTSNPKSQEQSMKIAVQSQLAKIKKEEEEELWISGEELYTEGSSDEEEYKTQSRSRRKVNSNQPSRTFIANPSAERRGYSPTSAEIKMKSIRSKDSINENQSLPKNASKHDKMPFNNLSRSSSIESQRTERLSAMESSTYSMTKDSSEFSTVDDQMENTEISWKAKRDLSYNDEKLYEDEYNDSIDVLSIDTKDEWMEKEILQVRNLDNLIHAMNDKVKKASEETLFYQCENRKWLENILASSPSETGKLAENTREFFYLCPKYNICNTEYTMLNEGFHKSNESNISLETNDSKRGILQNEDSVNLDNEDEWKLINPTYYIKNINDKMQDSNSNPYIMDEKMKEIMLEVEEKDTSNDVTKETIKEIQIVDPSSIVNVAEVELGT</sequence>
<feature type="region of interest" description="Disordered" evidence="1">
    <location>
        <begin position="37"/>
        <end position="131"/>
    </location>
</feature>
<organism evidence="2 3">
    <name type="scientific">Habropoda laboriosa</name>
    <dbReference type="NCBI Taxonomy" id="597456"/>
    <lineage>
        <taxon>Eukaryota</taxon>
        <taxon>Metazoa</taxon>
        <taxon>Ecdysozoa</taxon>
        <taxon>Arthropoda</taxon>
        <taxon>Hexapoda</taxon>
        <taxon>Insecta</taxon>
        <taxon>Pterygota</taxon>
        <taxon>Neoptera</taxon>
        <taxon>Endopterygota</taxon>
        <taxon>Hymenoptera</taxon>
        <taxon>Apocrita</taxon>
        <taxon>Aculeata</taxon>
        <taxon>Apoidea</taxon>
        <taxon>Anthophila</taxon>
        <taxon>Apidae</taxon>
        <taxon>Habropoda</taxon>
    </lineage>
</organism>
<feature type="compositionally biased region" description="Polar residues" evidence="1">
    <location>
        <begin position="64"/>
        <end position="74"/>
    </location>
</feature>
<feature type="region of interest" description="Disordered" evidence="1">
    <location>
        <begin position="138"/>
        <end position="157"/>
    </location>
</feature>
<dbReference type="Proteomes" id="UP000053825">
    <property type="component" value="Unassembled WGS sequence"/>
</dbReference>
<feature type="compositionally biased region" description="Polar residues" evidence="1">
    <location>
        <begin position="120"/>
        <end position="130"/>
    </location>
</feature>
<accession>A0A0L7QTK4</accession>
<reference evidence="2 3" key="1">
    <citation type="submission" date="2015-07" db="EMBL/GenBank/DDBJ databases">
        <title>The genome of Habropoda laboriosa.</title>
        <authorList>
            <person name="Pan H."/>
            <person name="Kapheim K."/>
        </authorList>
    </citation>
    <scope>NUCLEOTIDE SEQUENCE [LARGE SCALE GENOMIC DNA]</scope>
    <source>
        <strain evidence="2">0110345459</strain>
    </source>
</reference>
<gene>
    <name evidence="2" type="ORF">WH47_05844</name>
</gene>